<feature type="compositionally biased region" description="Polar residues" evidence="1">
    <location>
        <begin position="19"/>
        <end position="35"/>
    </location>
</feature>
<evidence type="ECO:0000313" key="3">
    <source>
        <dbReference type="Proteomes" id="UP000078559"/>
    </source>
</evidence>
<dbReference type="AlphaFoldDB" id="A0A194W4X1"/>
<gene>
    <name evidence="2" type="ORF">VM1G_07171</name>
</gene>
<proteinExistence type="predicted"/>
<protein>
    <submittedName>
        <fullName evidence="2">Uncharacterized protein</fullName>
    </submittedName>
</protein>
<evidence type="ECO:0000313" key="2">
    <source>
        <dbReference type="EMBL" id="KUI71514.1"/>
    </source>
</evidence>
<accession>A0A194W4X1</accession>
<dbReference type="Proteomes" id="UP000078559">
    <property type="component" value="Chromosome 7"/>
</dbReference>
<feature type="region of interest" description="Disordered" evidence="1">
    <location>
        <begin position="1"/>
        <end position="104"/>
    </location>
</feature>
<name>A0A194W4X1_CYTMA</name>
<keyword evidence="3" id="KW-1185">Reference proteome</keyword>
<dbReference type="EMBL" id="CM003104">
    <property type="protein sequence ID" value="KUI71514.1"/>
    <property type="molecule type" value="Genomic_DNA"/>
</dbReference>
<feature type="compositionally biased region" description="Low complexity" evidence="1">
    <location>
        <begin position="37"/>
        <end position="53"/>
    </location>
</feature>
<dbReference type="OrthoDB" id="10498926at2759"/>
<sequence length="157" mass="16602">MDPKETKDTIVVLGPFRQWQPSTTQGNEQEGSSPNDGPAGSSIAASTSGSHAAVPSSSESLKHTSRADTSRLAHTPPRRTGNPKANPKHSSPTNARSPPAKSCGFCRSFLGPNAVCLHQSRTHKVIRKSDRLLVRAQSALATSRRAPGGSGEEPRET</sequence>
<reference evidence="2" key="1">
    <citation type="submission" date="2014-12" db="EMBL/GenBank/DDBJ databases">
        <title>Genome Sequence of Valsa Canker Pathogens Uncovers a Specific Adaption of Colonization on Woody Bark.</title>
        <authorList>
            <person name="Yin Z."/>
            <person name="Liu H."/>
            <person name="Gao X."/>
            <person name="Li Z."/>
            <person name="Song N."/>
            <person name="Ke X."/>
            <person name="Dai Q."/>
            <person name="Wu Y."/>
            <person name="Sun Y."/>
            <person name="Xu J.-R."/>
            <person name="Kang Z.K."/>
            <person name="Wang L."/>
            <person name="Huang L."/>
        </authorList>
    </citation>
    <scope>NUCLEOTIDE SEQUENCE [LARGE SCALE GENOMIC DNA]</scope>
    <source>
        <strain evidence="2">03-8</strain>
    </source>
</reference>
<organism evidence="2 3">
    <name type="scientific">Cytospora mali</name>
    <name type="common">Apple Valsa canker fungus</name>
    <name type="synonym">Valsa mali</name>
    <dbReference type="NCBI Taxonomy" id="578113"/>
    <lineage>
        <taxon>Eukaryota</taxon>
        <taxon>Fungi</taxon>
        <taxon>Dikarya</taxon>
        <taxon>Ascomycota</taxon>
        <taxon>Pezizomycotina</taxon>
        <taxon>Sordariomycetes</taxon>
        <taxon>Sordariomycetidae</taxon>
        <taxon>Diaporthales</taxon>
        <taxon>Cytosporaceae</taxon>
        <taxon>Cytospora</taxon>
    </lineage>
</organism>
<feature type="region of interest" description="Disordered" evidence="1">
    <location>
        <begin position="137"/>
        <end position="157"/>
    </location>
</feature>
<evidence type="ECO:0000256" key="1">
    <source>
        <dbReference type="SAM" id="MobiDB-lite"/>
    </source>
</evidence>
<feature type="compositionally biased region" description="Basic and acidic residues" evidence="1">
    <location>
        <begin position="60"/>
        <end position="71"/>
    </location>
</feature>